<sequence>MYNSFLKRSLLCKDLNNYLDVIKNVINIIYIDTKLISHFCDIVKLYSSNSFIVADTNTANILGRYAFDMFNHYVIPGKFCASEMLVDLIRSKSKSSDLIVALGSGTINDICKYVSYIENKDYILFPTAPSMNGYTSLNASITMRDGRKYSFNAHLPKAIYIDIDVIVNSPKRLIISGFADFICRSTVRADWLMSHFLLGSDYMELPFIISKESEDALIYYYSGLIYNDKSTIMMLMQALILSGIGMLIIKSSKSASQGEHIIASSIELLDHNNHLLHGEMVGIAMMVMSNLQHKILNIFPKINPTAVNKADIIACFGKKYAKDFWCILSKKMIDYKKAEMLNKIIAEKWSDIVNLINQNILNPGFLKKIFLDIGCPHTIQHTNWNLVNYRQVANLAFVTRDRFTFLDIAHHIGMSVV</sequence>
<dbReference type="GO" id="GO:0005829">
    <property type="term" value="C:cytosol"/>
    <property type="evidence" value="ECO:0007669"/>
    <property type="project" value="TreeGrafter"/>
</dbReference>
<evidence type="ECO:0000256" key="7">
    <source>
        <dbReference type="ARBA" id="ARBA00023098"/>
    </source>
</evidence>
<keyword evidence="4" id="KW-0521">NADP</keyword>
<dbReference type="PANTHER" id="PTHR43616">
    <property type="entry name" value="GLYCEROL DEHYDROGENASE"/>
    <property type="match status" value="1"/>
</dbReference>
<evidence type="ECO:0000256" key="2">
    <source>
        <dbReference type="ARBA" id="ARBA00022516"/>
    </source>
</evidence>
<dbReference type="InterPro" id="IPR016205">
    <property type="entry name" value="Glycerol_DH"/>
</dbReference>
<keyword evidence="13" id="KW-1185">Reference proteome</keyword>
<organism evidence="10 12">
    <name type="scientific">Neoehrlichia mikurensis</name>
    <dbReference type="NCBI Taxonomy" id="89586"/>
    <lineage>
        <taxon>Bacteria</taxon>
        <taxon>Pseudomonadati</taxon>
        <taxon>Pseudomonadota</taxon>
        <taxon>Alphaproteobacteria</taxon>
        <taxon>Rickettsiales</taxon>
        <taxon>Anaplasmataceae</taxon>
        <taxon>Candidatus Neoehrlichia</taxon>
    </lineage>
</organism>
<dbReference type="Pfam" id="PF13685">
    <property type="entry name" value="Fe-ADH_2"/>
    <property type="match status" value="1"/>
</dbReference>
<evidence type="ECO:0000313" key="10">
    <source>
        <dbReference type="EMBL" id="UTO55746.1"/>
    </source>
</evidence>
<evidence type="ECO:0000256" key="4">
    <source>
        <dbReference type="ARBA" id="ARBA00022857"/>
    </source>
</evidence>
<keyword evidence="6" id="KW-0520">NAD</keyword>
<dbReference type="GO" id="GO:0008654">
    <property type="term" value="P:phospholipid biosynthetic process"/>
    <property type="evidence" value="ECO:0007669"/>
    <property type="project" value="UniProtKB-KW"/>
</dbReference>
<keyword evidence="1" id="KW-0963">Cytoplasm</keyword>
<protein>
    <submittedName>
        <fullName evidence="10">Iron-containing alcohol dehydrogenase</fullName>
    </submittedName>
</protein>
<keyword evidence="7" id="KW-0443">Lipid metabolism</keyword>
<keyword evidence="3" id="KW-0479">Metal-binding</keyword>
<evidence type="ECO:0000313" key="13">
    <source>
        <dbReference type="Proteomes" id="UP001059985"/>
    </source>
</evidence>
<dbReference type="EMBL" id="CP089286">
    <property type="protein sequence ID" value="UTO55746.1"/>
    <property type="molecule type" value="Genomic_DNA"/>
</dbReference>
<evidence type="ECO:0000256" key="9">
    <source>
        <dbReference type="ARBA" id="ARBA00023264"/>
    </source>
</evidence>
<dbReference type="Proteomes" id="UP001059822">
    <property type="component" value="Chromosome"/>
</dbReference>
<name>A0A9Q9F5K7_9RICK</name>
<dbReference type="EMBL" id="CP089285">
    <property type="protein sequence ID" value="UTO56663.1"/>
    <property type="molecule type" value="Genomic_DNA"/>
</dbReference>
<proteinExistence type="predicted"/>
<keyword evidence="5" id="KW-0560">Oxidoreductase</keyword>
<keyword evidence="2" id="KW-0444">Lipid biosynthesis</keyword>
<keyword evidence="9" id="KW-1208">Phospholipid metabolism</keyword>
<evidence type="ECO:0000256" key="5">
    <source>
        <dbReference type="ARBA" id="ARBA00023002"/>
    </source>
</evidence>
<dbReference type="AlphaFoldDB" id="A0A9Q9F5K7"/>
<dbReference type="PANTHER" id="PTHR43616:SF5">
    <property type="entry name" value="GLYCEROL DEHYDROGENASE 1"/>
    <property type="match status" value="1"/>
</dbReference>
<evidence type="ECO:0000256" key="8">
    <source>
        <dbReference type="ARBA" id="ARBA00023209"/>
    </source>
</evidence>
<evidence type="ECO:0000256" key="3">
    <source>
        <dbReference type="ARBA" id="ARBA00022723"/>
    </source>
</evidence>
<reference evidence="10" key="1">
    <citation type="journal article" date="2022" name="Microorganisms">
        <title>Assembly and Comparison of Ca. Neoehrlichia mikurensis Genomes.</title>
        <authorList>
            <person name="Azagi T."/>
            <person name="Dirks R.P."/>
            <person name="Yebra-Pimentel E.S."/>
            <person name="Schaap P.J."/>
            <person name="Koehorst J.J."/>
            <person name="Esser H.J."/>
            <person name="Sprong H."/>
        </authorList>
    </citation>
    <scope>NUCLEOTIDE SEQUENCE</scope>
    <source>
        <strain evidence="11">18-2804</strain>
        <strain evidence="10">18-2837</strain>
    </source>
</reference>
<accession>A0A9Q9F5K7</accession>
<dbReference type="GO" id="GO:0046872">
    <property type="term" value="F:metal ion binding"/>
    <property type="evidence" value="ECO:0007669"/>
    <property type="project" value="UniProtKB-KW"/>
</dbReference>
<gene>
    <name evidence="11" type="ORF">LUA81_01545</name>
    <name evidence="10" type="ORF">LUA82_01555</name>
</gene>
<evidence type="ECO:0000256" key="1">
    <source>
        <dbReference type="ARBA" id="ARBA00022490"/>
    </source>
</evidence>
<dbReference type="InterPro" id="IPR032837">
    <property type="entry name" value="G1PDH"/>
</dbReference>
<dbReference type="Proteomes" id="UP001059985">
    <property type="component" value="Chromosome"/>
</dbReference>
<evidence type="ECO:0000256" key="6">
    <source>
        <dbReference type="ARBA" id="ARBA00023027"/>
    </source>
</evidence>
<evidence type="ECO:0000313" key="11">
    <source>
        <dbReference type="EMBL" id="UTO56663.1"/>
    </source>
</evidence>
<evidence type="ECO:0000313" key="12">
    <source>
        <dbReference type="Proteomes" id="UP001059822"/>
    </source>
</evidence>
<dbReference type="GO" id="GO:0016614">
    <property type="term" value="F:oxidoreductase activity, acting on CH-OH group of donors"/>
    <property type="evidence" value="ECO:0007669"/>
    <property type="project" value="InterPro"/>
</dbReference>
<dbReference type="RefSeq" id="WP_218193732.1">
    <property type="nucleotide sequence ID" value="NZ_CP054597.1"/>
</dbReference>
<keyword evidence="8" id="KW-0594">Phospholipid biosynthesis</keyword>